<gene>
    <name evidence="2" type="ORF">M9Y10_027660</name>
</gene>
<organism evidence="2 3">
    <name type="scientific">Tritrichomonas musculus</name>
    <dbReference type="NCBI Taxonomy" id="1915356"/>
    <lineage>
        <taxon>Eukaryota</taxon>
        <taxon>Metamonada</taxon>
        <taxon>Parabasalia</taxon>
        <taxon>Tritrichomonadida</taxon>
        <taxon>Tritrichomonadidae</taxon>
        <taxon>Tritrichomonas</taxon>
    </lineage>
</organism>
<dbReference type="EMBL" id="JAPFFF010000043">
    <property type="protein sequence ID" value="KAK8840834.1"/>
    <property type="molecule type" value="Genomic_DNA"/>
</dbReference>
<feature type="compositionally biased region" description="Acidic residues" evidence="1">
    <location>
        <begin position="34"/>
        <end position="46"/>
    </location>
</feature>
<comment type="caution">
    <text evidence="2">The sequence shown here is derived from an EMBL/GenBank/DDBJ whole genome shotgun (WGS) entry which is preliminary data.</text>
</comment>
<keyword evidence="3" id="KW-1185">Reference proteome</keyword>
<evidence type="ECO:0000256" key="1">
    <source>
        <dbReference type="SAM" id="MobiDB-lite"/>
    </source>
</evidence>
<proteinExistence type="predicted"/>
<evidence type="ECO:0000313" key="2">
    <source>
        <dbReference type="EMBL" id="KAK8840834.1"/>
    </source>
</evidence>
<protein>
    <submittedName>
        <fullName evidence="2">Uncharacterized protein</fullName>
    </submittedName>
</protein>
<sequence>MEMISDPNIVLRRQQDVLEVNNKNIISSTHNTDTEPEAEADTEVENSQDHKQSEIIIECGKNNETSQRKNKRNGFTRLIDKLPSYEYDVPSKSKSTNTKKKSNDINDLVPLDIRNTDNNRFASYQDAFFYIASHCRKYHNKFTRERCREYLKYCYIIDFAHDEFIPITTSLSTKEFNKLFQKTNREMKYL</sequence>
<reference evidence="2 3" key="1">
    <citation type="submission" date="2024-04" db="EMBL/GenBank/DDBJ databases">
        <title>Tritrichomonas musculus Genome.</title>
        <authorList>
            <person name="Alves-Ferreira E."/>
            <person name="Grigg M."/>
            <person name="Lorenzi H."/>
            <person name="Galac M."/>
        </authorList>
    </citation>
    <scope>NUCLEOTIDE SEQUENCE [LARGE SCALE GENOMIC DNA]</scope>
    <source>
        <strain evidence="2 3">EAF2021</strain>
    </source>
</reference>
<accession>A0ABR2H3P8</accession>
<evidence type="ECO:0000313" key="3">
    <source>
        <dbReference type="Proteomes" id="UP001470230"/>
    </source>
</evidence>
<dbReference type="Proteomes" id="UP001470230">
    <property type="component" value="Unassembled WGS sequence"/>
</dbReference>
<name>A0ABR2H3P8_9EUKA</name>
<feature type="region of interest" description="Disordered" evidence="1">
    <location>
        <begin position="23"/>
        <end position="52"/>
    </location>
</feature>